<keyword evidence="4" id="KW-1185">Reference proteome</keyword>
<dbReference type="eggNOG" id="ENOG502R3FH">
    <property type="taxonomic scope" value="Eukaryota"/>
</dbReference>
<dbReference type="Gramene" id="KQJ92981">
    <property type="protein sequence ID" value="KQJ92981"/>
    <property type="gene ID" value="BRADI_3g02020v3"/>
</dbReference>
<protein>
    <submittedName>
        <fullName evidence="2 3">Uncharacterized protein</fullName>
    </submittedName>
</protein>
<dbReference type="EnsemblPlants" id="KQJ92981">
    <property type="protein sequence ID" value="KQJ92981"/>
    <property type="gene ID" value="BRADI_3g02020v3"/>
</dbReference>
<reference evidence="2" key="2">
    <citation type="submission" date="2017-06" db="EMBL/GenBank/DDBJ databases">
        <title>WGS assembly of Brachypodium distachyon.</title>
        <authorList>
            <consortium name="The International Brachypodium Initiative"/>
            <person name="Lucas S."/>
            <person name="Harmon-Smith M."/>
            <person name="Lail K."/>
            <person name="Tice H."/>
            <person name="Grimwood J."/>
            <person name="Bruce D."/>
            <person name="Barry K."/>
            <person name="Shu S."/>
            <person name="Lindquist E."/>
            <person name="Wang M."/>
            <person name="Pitluck S."/>
            <person name="Vogel J.P."/>
            <person name="Garvin D.F."/>
            <person name="Mockler T.C."/>
            <person name="Schmutz J."/>
            <person name="Rokhsar D."/>
            <person name="Bevan M.W."/>
        </authorList>
    </citation>
    <scope>NUCLEOTIDE SEQUENCE</scope>
    <source>
        <strain evidence="2">Bd21</strain>
    </source>
</reference>
<dbReference type="PANTHER" id="PTHR31676:SF14">
    <property type="entry name" value="OS03G0393600 PROTEIN"/>
    <property type="match status" value="1"/>
</dbReference>
<dbReference type="FunCoup" id="I1HWJ9">
    <property type="interactions" value="817"/>
</dbReference>
<feature type="chain" id="PRO_5014094841" evidence="1">
    <location>
        <begin position="22"/>
        <end position="147"/>
    </location>
</feature>
<dbReference type="KEGG" id="bdi:104583917"/>
<name>I1HWJ9_BRADI</name>
<dbReference type="AlphaFoldDB" id="I1HWJ9"/>
<dbReference type="EMBL" id="CM000882">
    <property type="protein sequence ID" value="KQJ92981.1"/>
    <property type="molecule type" value="Genomic_DNA"/>
</dbReference>
<dbReference type="HOGENOM" id="CLU_089542_5_0_1"/>
<accession>I1HWJ9</accession>
<evidence type="ECO:0000313" key="2">
    <source>
        <dbReference type="EMBL" id="KQJ92981.1"/>
    </source>
</evidence>
<reference evidence="3" key="3">
    <citation type="submission" date="2018-08" db="UniProtKB">
        <authorList>
            <consortium name="EnsemblPlants"/>
        </authorList>
    </citation>
    <scope>IDENTIFICATION</scope>
    <source>
        <strain evidence="3">cv. Bd21</strain>
    </source>
</reference>
<dbReference type="OMA" id="WIQVEFA"/>
<dbReference type="PANTHER" id="PTHR31676">
    <property type="entry name" value="T31J12.3 PROTEIN-RELATED"/>
    <property type="match status" value="1"/>
</dbReference>
<dbReference type="Pfam" id="PF04398">
    <property type="entry name" value="DUF538"/>
    <property type="match status" value="1"/>
</dbReference>
<dbReference type="SUPFAM" id="SSF141562">
    <property type="entry name" value="At5g01610-like"/>
    <property type="match status" value="1"/>
</dbReference>
<dbReference type="InterPro" id="IPR036758">
    <property type="entry name" value="At5g01610-like"/>
</dbReference>
<gene>
    <name evidence="3" type="primary">LOC104583917</name>
    <name evidence="2" type="ORF">BRADI_3g02020v3</name>
</gene>
<feature type="signal peptide" evidence="1">
    <location>
        <begin position="1"/>
        <end position="21"/>
    </location>
</feature>
<evidence type="ECO:0000256" key="1">
    <source>
        <dbReference type="SAM" id="SignalP"/>
    </source>
</evidence>
<keyword evidence="1" id="KW-0732">Signal</keyword>
<evidence type="ECO:0000313" key="4">
    <source>
        <dbReference type="Proteomes" id="UP000008810"/>
    </source>
</evidence>
<dbReference type="RefSeq" id="XP_010236236.1">
    <property type="nucleotide sequence ID" value="XM_010237934.1"/>
</dbReference>
<organism evidence="3">
    <name type="scientific">Brachypodium distachyon</name>
    <name type="common">Purple false brome</name>
    <name type="synonym">Trachynia distachya</name>
    <dbReference type="NCBI Taxonomy" id="15368"/>
    <lineage>
        <taxon>Eukaryota</taxon>
        <taxon>Viridiplantae</taxon>
        <taxon>Streptophyta</taxon>
        <taxon>Embryophyta</taxon>
        <taxon>Tracheophyta</taxon>
        <taxon>Spermatophyta</taxon>
        <taxon>Magnoliopsida</taxon>
        <taxon>Liliopsida</taxon>
        <taxon>Poales</taxon>
        <taxon>Poaceae</taxon>
        <taxon>BOP clade</taxon>
        <taxon>Pooideae</taxon>
        <taxon>Stipodae</taxon>
        <taxon>Brachypodieae</taxon>
        <taxon>Brachypodium</taxon>
    </lineage>
</organism>
<dbReference type="OrthoDB" id="674545at2759"/>
<dbReference type="Proteomes" id="UP000008810">
    <property type="component" value="Chromosome 3"/>
</dbReference>
<dbReference type="GeneID" id="104583917"/>
<dbReference type="InterPro" id="IPR007493">
    <property type="entry name" value="DUF538"/>
</dbReference>
<dbReference type="STRING" id="15368.I1HWJ9"/>
<dbReference type="Gene3D" id="2.30.240.10">
    <property type="entry name" value="At5g01610-like"/>
    <property type="match status" value="1"/>
</dbReference>
<evidence type="ECO:0000313" key="3">
    <source>
        <dbReference type="EnsemblPlants" id="KQJ92981"/>
    </source>
</evidence>
<proteinExistence type="predicted"/>
<sequence>MAIQHLLVIVFVASILHAASSATTKSTLAAATAYDVLEQNNLPRGLLPQGVQSYSLRGGDLAMTLLNVCEFSVAVAGKQYRFRYDKTVGGTIQSGSISKAYGVRVQVEFAWLGFNQVQRVGDQLTLHLETSTLSFPVSAFTQSPRCN</sequence>
<reference evidence="2 3" key="1">
    <citation type="journal article" date="2010" name="Nature">
        <title>Genome sequencing and analysis of the model grass Brachypodium distachyon.</title>
        <authorList>
            <consortium name="International Brachypodium Initiative"/>
        </authorList>
    </citation>
    <scope>NUCLEOTIDE SEQUENCE [LARGE SCALE GENOMIC DNA]</scope>
    <source>
        <strain evidence="2 3">Bd21</strain>
    </source>
</reference>